<dbReference type="KEGG" id="cre:CHLRE_06g276759v5"/>
<sequence length="1830" mass="183693">MPPRVNRVFTGSGSSCSTSQQQRQQAEASHEERVARVCALGCRVHQALLLQCQPLRQRASRDNSHGDAVSGSSNSAGRGSSQAATVAMNARGSGNRAGSGSRKTAAVVAAVAAGGGGGLPALQLPRAADLAAAAVDLVAIREVVLADPSRTTPDIFTEAHLCGRLQGLMALLGWCLRLAVPAQPPFIITASATSSDGGNSNGGVVTTHALPSTPSLSPPLPPQQPAAPARSALGTDDDALQAAAHDVTRELCSALFTYGVHGVATLSSDRGSSGGSGSGGDAGGGGGPPRLEKAHVVTLLARCRCIDVMCAALARCSQALEPALPLPPPPPALQLQLQRQEEQPPRPTPVAPQRRVRLGNSGWTVVWRWLDIAHDLLGCVDWCLNSYFERQAVVESLSDPAFGLKLLDCYSRTLLGASVAVAGGGGSGGGGATAPAALQQAGSLAQAMKNFTNRLSRHTRFLKNLAPQSTELLHVVAACPALSYALAAHAVHTCAAIDGGGAYGLRCGPVAAAVARAVAPPWFGGGGGSGCGGGSGGGVGSGSGAAAAADAGRRAADSDDDSELRGAGACSGALLPLLGPGSRMLQPPPGLRQLLQQQRRRHGGGGSGSSGGGNSRGASGSSSAATAATASIAAPPEQAAVAIDVRLAQSAAEVWRDSLAAGWQWLLAHPQRVKDGDADMPYSRLPPQEQLRLCQTQPSCLRAAYARASGPAEGQPQPQPQEQQQSAAATASGSGASGGPPCSAMAAAAAAAEELSRRLAAARSCPLLHCGVAFEVGMRLAAAAAGCMAQATATAPEHRQLLWGAQELALAAVAGRRTATATAASAAATARGECGLQAGFGAEEERWRGMPQLQRRRLELVGVSRTTLITTGLKLARAAWQDTSAVWLPRPDDIAVVNGSSTAGICGDGGGSSTDGAGSSTGISSGGHGGVPYPPAPVQRDLLSWWQAALGWAGLFDVDYGGAQEGSGSGGRGSGGGSGDGGDGGVGGGGWATSPRLSGPLAEGGASSEVSDAWFDCRGLLLLDTSGSTGMPADSSGIAAGEAAARTVLPPLRLRPCPDVAAALVAGYLPVVGRLVRTSAFMDRFYPLEPLNYGFGTDAAKAAVWSQLLVFGPPAEARAFVQEVRDVARRRVELFRAAVTEAVGGAVARRHRRQKHQQGQQRAQQTGRQGQQPTGRGGSAAAMEGASRAAGAPPFDVPSAASLLWESMDLCVHGSSWCATGSLAKALLTSGLLLAPSTHGSSRSGSSASSNATATGSSTSSSTSTSSGSSSTSGPASSPLAGLQLGNEAAVAARVAAAARVVATQLLPAASTSLRAVAWGLNASQAAGSDAVPSAVAGHLWNRVKSPAAVLRWVPLLLRTAAAAAAAASGAPVEDVTFAAASPAAAAAAAAGAEGEEEWEVREQQQQQRAGTDGEGGWRRGECCCWERLLWCDINLPALLGALCDLVGHARDNSRETAAVPAAAAGPAAAAASAAASAKAGASQQAAIAAANSNEASERLRCRWVGAVGSLNSFVLPEVVRAMIALLQLAPLRLLQPAPSRSLLPPPEQQHVQQQQPAATVPAVGSAGQRGGAEGAAAGSAEGAATAAAAAAAAGGTVEKPDANLLCGVVDDDRTVRDINSSAPAAAVAPPPAGPLHMMGDGSEVAAPALNPHTPLATAQWVGGGSSTRDACRSSSSGSSGAAASQPAPATAAPAAASAATPNYADTADAVVDVRRICELLRVWGGGGDGPALSTHLAGVLESAAAGDWAAVRAKSRWLRFGGVVTHAPSDVAARLWRQQRQVMAHGAGHGVPVEVSVLDAALDAAAALLVGQRPQQQQKQQQQKQQKQQ</sequence>
<dbReference type="PANTHER" id="PTHR14445:SF36">
    <property type="entry name" value="FI03272P-RELATED"/>
    <property type="match status" value="1"/>
</dbReference>
<feature type="compositionally biased region" description="Gly residues" evidence="1">
    <location>
        <begin position="965"/>
        <end position="991"/>
    </location>
</feature>
<dbReference type="GO" id="GO:0005829">
    <property type="term" value="C:cytosol"/>
    <property type="evidence" value="ECO:0000318"/>
    <property type="project" value="GO_Central"/>
</dbReference>
<feature type="compositionally biased region" description="Low complexity" evidence="1">
    <location>
        <begin position="70"/>
        <end position="85"/>
    </location>
</feature>
<feature type="compositionally biased region" description="Low complexity" evidence="1">
    <location>
        <begin position="708"/>
        <end position="743"/>
    </location>
</feature>
<feature type="region of interest" description="Disordered" evidence="1">
    <location>
        <begin position="596"/>
        <end position="622"/>
    </location>
</feature>
<feature type="region of interest" description="Disordered" evidence="1">
    <location>
        <begin position="705"/>
        <end position="743"/>
    </location>
</feature>
<organism evidence="2 3">
    <name type="scientific">Chlamydomonas reinhardtii</name>
    <name type="common">Chlamydomonas smithii</name>
    <dbReference type="NCBI Taxonomy" id="3055"/>
    <lineage>
        <taxon>Eukaryota</taxon>
        <taxon>Viridiplantae</taxon>
        <taxon>Chlorophyta</taxon>
        <taxon>core chlorophytes</taxon>
        <taxon>Chlorophyceae</taxon>
        <taxon>CS clade</taxon>
        <taxon>Chlamydomonadales</taxon>
        <taxon>Chlamydomonadaceae</taxon>
        <taxon>Chlamydomonas</taxon>
    </lineage>
</organism>
<feature type="region of interest" description="Disordered" evidence="1">
    <location>
        <begin position="267"/>
        <end position="289"/>
    </location>
</feature>
<feature type="region of interest" description="Disordered" evidence="1">
    <location>
        <begin position="327"/>
        <end position="354"/>
    </location>
</feature>
<feature type="compositionally biased region" description="Low complexity" evidence="1">
    <location>
        <begin position="1540"/>
        <end position="1567"/>
    </location>
</feature>
<name>A0A2K3DNR5_CHLRE</name>
<feature type="region of interest" description="Disordered" evidence="1">
    <location>
        <begin position="1389"/>
        <end position="1418"/>
    </location>
</feature>
<feature type="region of interest" description="Disordered" evidence="1">
    <location>
        <begin position="905"/>
        <end position="933"/>
    </location>
</feature>
<feature type="region of interest" description="Disordered" evidence="1">
    <location>
        <begin position="1621"/>
        <end position="1641"/>
    </location>
</feature>
<feature type="region of interest" description="Disordered" evidence="1">
    <location>
        <begin position="1"/>
        <end position="28"/>
    </location>
</feature>
<feature type="region of interest" description="Disordered" evidence="1">
    <location>
        <begin position="1658"/>
        <end position="1687"/>
    </location>
</feature>
<accession>A0A2K3DNR5</accession>
<dbReference type="GeneID" id="66053673"/>
<dbReference type="Proteomes" id="UP000006906">
    <property type="component" value="Chromosome 6"/>
</dbReference>
<dbReference type="EMBL" id="CM008967">
    <property type="protein sequence ID" value="PNW82167.1"/>
    <property type="molecule type" value="Genomic_DNA"/>
</dbReference>
<dbReference type="PANTHER" id="PTHR14445">
    <property type="entry name" value="GRB10 INTERACTING GYF PROTEIN"/>
    <property type="match status" value="1"/>
</dbReference>
<evidence type="ECO:0000313" key="2">
    <source>
        <dbReference type="EMBL" id="PNW82167.1"/>
    </source>
</evidence>
<reference evidence="2 3" key="1">
    <citation type="journal article" date="2007" name="Science">
        <title>The Chlamydomonas genome reveals the evolution of key animal and plant functions.</title>
        <authorList>
            <person name="Merchant S.S."/>
            <person name="Prochnik S.E."/>
            <person name="Vallon O."/>
            <person name="Harris E.H."/>
            <person name="Karpowicz S.J."/>
            <person name="Witman G.B."/>
            <person name="Terry A."/>
            <person name="Salamov A."/>
            <person name="Fritz-Laylin L.K."/>
            <person name="Marechal-Drouard L."/>
            <person name="Marshall W.F."/>
            <person name="Qu L.H."/>
            <person name="Nelson D.R."/>
            <person name="Sanderfoot A.A."/>
            <person name="Spalding M.H."/>
            <person name="Kapitonov V.V."/>
            <person name="Ren Q."/>
            <person name="Ferris P."/>
            <person name="Lindquist E."/>
            <person name="Shapiro H."/>
            <person name="Lucas S.M."/>
            <person name="Grimwood J."/>
            <person name="Schmutz J."/>
            <person name="Cardol P."/>
            <person name="Cerutti H."/>
            <person name="Chanfreau G."/>
            <person name="Chen C.L."/>
            <person name="Cognat V."/>
            <person name="Croft M.T."/>
            <person name="Dent R."/>
            <person name="Dutcher S."/>
            <person name="Fernandez E."/>
            <person name="Fukuzawa H."/>
            <person name="Gonzalez-Ballester D."/>
            <person name="Gonzalez-Halphen D."/>
            <person name="Hallmann A."/>
            <person name="Hanikenne M."/>
            <person name="Hippler M."/>
            <person name="Inwood W."/>
            <person name="Jabbari K."/>
            <person name="Kalanon M."/>
            <person name="Kuras R."/>
            <person name="Lefebvre P.A."/>
            <person name="Lemaire S.D."/>
            <person name="Lobanov A.V."/>
            <person name="Lohr M."/>
            <person name="Manuell A."/>
            <person name="Meier I."/>
            <person name="Mets L."/>
            <person name="Mittag M."/>
            <person name="Mittelmeier T."/>
            <person name="Moroney J.V."/>
            <person name="Moseley J."/>
            <person name="Napoli C."/>
            <person name="Nedelcu A.M."/>
            <person name="Niyogi K."/>
            <person name="Novoselov S.V."/>
            <person name="Paulsen I.T."/>
            <person name="Pazour G."/>
            <person name="Purton S."/>
            <person name="Ral J.P."/>
            <person name="Riano-Pachon D.M."/>
            <person name="Riekhof W."/>
            <person name="Rymarquis L."/>
            <person name="Schroda M."/>
            <person name="Stern D."/>
            <person name="Umen J."/>
            <person name="Willows R."/>
            <person name="Wilson N."/>
            <person name="Zimmer S.L."/>
            <person name="Allmer J."/>
            <person name="Balk J."/>
            <person name="Bisova K."/>
            <person name="Chen C.J."/>
            <person name="Elias M."/>
            <person name="Gendler K."/>
            <person name="Hauser C."/>
            <person name="Lamb M.R."/>
            <person name="Ledford H."/>
            <person name="Long J.C."/>
            <person name="Minagawa J."/>
            <person name="Page M.D."/>
            <person name="Pan J."/>
            <person name="Pootakham W."/>
            <person name="Roje S."/>
            <person name="Rose A."/>
            <person name="Stahlberg E."/>
            <person name="Terauchi A.M."/>
            <person name="Yang P."/>
            <person name="Ball S."/>
            <person name="Bowler C."/>
            <person name="Dieckmann C.L."/>
            <person name="Gladyshev V.N."/>
            <person name="Green P."/>
            <person name="Jorgensen R."/>
            <person name="Mayfield S."/>
            <person name="Mueller-Roeber B."/>
            <person name="Rajamani S."/>
            <person name="Sayre R.T."/>
            <person name="Brokstein P."/>
            <person name="Dubchak I."/>
            <person name="Goodstein D."/>
            <person name="Hornick L."/>
            <person name="Huang Y.W."/>
            <person name="Jhaveri J."/>
            <person name="Luo Y."/>
            <person name="Martinez D."/>
            <person name="Ngau W.C."/>
            <person name="Otillar B."/>
            <person name="Poliakov A."/>
            <person name="Porter A."/>
            <person name="Szajkowski L."/>
            <person name="Werner G."/>
            <person name="Zhou K."/>
            <person name="Grigoriev I.V."/>
            <person name="Rokhsar D.S."/>
            <person name="Grossman A.R."/>
        </authorList>
    </citation>
    <scope>NUCLEOTIDE SEQUENCE [LARGE SCALE GENOMIC DNA]</scope>
    <source>
        <strain evidence="3">CC-503</strain>
    </source>
</reference>
<dbReference type="InterPro" id="IPR051640">
    <property type="entry name" value="GRB10-interact_GYF"/>
</dbReference>
<dbReference type="ExpressionAtlas" id="A0A2K3DNR5">
    <property type="expression patterns" value="differential"/>
</dbReference>
<feature type="region of interest" description="Disordered" evidence="1">
    <location>
        <begin position="193"/>
        <end position="233"/>
    </location>
</feature>
<evidence type="ECO:0000256" key="1">
    <source>
        <dbReference type="SAM" id="MobiDB-lite"/>
    </source>
</evidence>
<feature type="compositionally biased region" description="Low complexity" evidence="1">
    <location>
        <begin position="914"/>
        <end position="923"/>
    </location>
</feature>
<feature type="compositionally biased region" description="Low complexity" evidence="1">
    <location>
        <begin position="193"/>
        <end position="215"/>
    </location>
</feature>
<dbReference type="InParanoid" id="A0A2K3DNR5"/>
<protein>
    <submittedName>
        <fullName evidence="2">Uncharacterized protein</fullName>
    </submittedName>
</protein>
<feature type="region of interest" description="Disordered" evidence="1">
    <location>
        <begin position="1146"/>
        <end position="1192"/>
    </location>
</feature>
<feature type="compositionally biased region" description="Gly residues" evidence="1">
    <location>
        <begin position="272"/>
        <end position="288"/>
    </location>
</feature>
<proteinExistence type="predicted"/>
<keyword evidence="3" id="KW-1185">Reference proteome</keyword>
<gene>
    <name evidence="2" type="ORF">CHLRE_06g276759v5</name>
</gene>
<feature type="compositionally biased region" description="Low complexity" evidence="1">
    <location>
        <begin position="10"/>
        <end position="25"/>
    </location>
</feature>
<feature type="compositionally biased region" description="Low complexity" evidence="1">
    <location>
        <begin position="1157"/>
        <end position="1192"/>
    </location>
</feature>
<feature type="compositionally biased region" description="Low complexity" evidence="1">
    <location>
        <begin position="1667"/>
        <end position="1687"/>
    </location>
</feature>
<feature type="region of interest" description="Disordered" evidence="1">
    <location>
        <begin position="61"/>
        <end position="85"/>
    </location>
</feature>
<feature type="region of interest" description="Disordered" evidence="1">
    <location>
        <begin position="1540"/>
        <end position="1576"/>
    </location>
</feature>
<evidence type="ECO:0000313" key="3">
    <source>
        <dbReference type="Proteomes" id="UP000006906"/>
    </source>
</evidence>
<feature type="region of interest" description="Disordered" evidence="1">
    <location>
        <begin position="965"/>
        <end position="1005"/>
    </location>
</feature>
<dbReference type="OrthoDB" id="563149at2759"/>
<feature type="region of interest" description="Disordered" evidence="1">
    <location>
        <begin position="1238"/>
        <end position="1279"/>
    </location>
</feature>
<feature type="compositionally biased region" description="Gly residues" evidence="1">
    <location>
        <begin position="604"/>
        <end position="615"/>
    </location>
</feature>
<dbReference type="Gramene" id="PNW82167">
    <property type="protein sequence ID" value="PNW82167"/>
    <property type="gene ID" value="CHLRE_06g276759v5"/>
</dbReference>
<feature type="compositionally biased region" description="Pro residues" evidence="1">
    <location>
        <begin position="216"/>
        <end position="225"/>
    </location>
</feature>
<dbReference type="RefSeq" id="XP_042923732.1">
    <property type="nucleotide sequence ID" value="XM_043063025.1"/>
</dbReference>